<dbReference type="eggNOG" id="COG2834">
    <property type="taxonomic scope" value="Bacteria"/>
</dbReference>
<accession>E1QKZ5</accession>
<dbReference type="HOGENOM" id="CLU_1080632_0_0_7"/>
<dbReference type="EMBL" id="CP002085">
    <property type="protein sequence ID" value="ADK85260.1"/>
    <property type="molecule type" value="Genomic_DNA"/>
</dbReference>
<dbReference type="AlphaFoldDB" id="E1QKZ5"/>
<dbReference type="RefSeq" id="WP_013258701.1">
    <property type="nucleotide sequence ID" value="NC_014365.1"/>
</dbReference>
<name>E1QKZ5_DESB2</name>
<dbReference type="Proteomes" id="UP000009047">
    <property type="component" value="Chromosome"/>
</dbReference>
<keyword evidence="2" id="KW-1185">Reference proteome</keyword>
<dbReference type="KEGG" id="dbr:Deba_1895"/>
<organism evidence="1 2">
    <name type="scientific">Desulfarculus baarsii (strain ATCC 33931 / DSM 2075 / LMG 7858 / VKM B-1802 / 2st14)</name>
    <dbReference type="NCBI Taxonomy" id="644282"/>
    <lineage>
        <taxon>Bacteria</taxon>
        <taxon>Pseudomonadati</taxon>
        <taxon>Thermodesulfobacteriota</taxon>
        <taxon>Desulfarculia</taxon>
        <taxon>Desulfarculales</taxon>
        <taxon>Desulfarculaceae</taxon>
        <taxon>Desulfarculus</taxon>
    </lineage>
</organism>
<reference evidence="1 2" key="1">
    <citation type="journal article" date="2010" name="Stand. Genomic Sci.">
        <title>Complete genome sequence of Desulfarculus baarsii type strain (2st14).</title>
        <authorList>
            <person name="Sun H."/>
            <person name="Spring S."/>
            <person name="Lapidus A."/>
            <person name="Davenport K."/>
            <person name="Del Rio T.G."/>
            <person name="Tice H."/>
            <person name="Nolan M."/>
            <person name="Copeland A."/>
            <person name="Cheng J.F."/>
            <person name="Lucas S."/>
            <person name="Tapia R."/>
            <person name="Goodwin L."/>
            <person name="Pitluck S."/>
            <person name="Ivanova N."/>
            <person name="Pagani I."/>
            <person name="Mavromatis K."/>
            <person name="Ovchinnikova G."/>
            <person name="Pati A."/>
            <person name="Chen A."/>
            <person name="Palaniappan K."/>
            <person name="Hauser L."/>
            <person name="Chang Y.J."/>
            <person name="Jeffries C.D."/>
            <person name="Detter J.C."/>
            <person name="Han C."/>
            <person name="Rohde M."/>
            <person name="Brambilla E."/>
            <person name="Goker M."/>
            <person name="Woyke T."/>
            <person name="Bristow J."/>
            <person name="Eisen J.A."/>
            <person name="Markowitz V."/>
            <person name="Hugenholtz P."/>
            <person name="Kyrpides N.C."/>
            <person name="Klenk H.P."/>
            <person name="Land M."/>
        </authorList>
    </citation>
    <scope>NUCLEOTIDE SEQUENCE [LARGE SCALE GENOMIC DNA]</scope>
    <source>
        <strain evidence="2">ATCC 33931 / DSM 2075 / LMG 7858 / VKM B-1802 / 2st14</strain>
    </source>
</reference>
<dbReference type="STRING" id="644282.Deba_1895"/>
<evidence type="ECO:0000313" key="2">
    <source>
        <dbReference type="Proteomes" id="UP000009047"/>
    </source>
</evidence>
<evidence type="ECO:0000313" key="1">
    <source>
        <dbReference type="EMBL" id="ADK85260.1"/>
    </source>
</evidence>
<dbReference type="Gene3D" id="2.50.20.10">
    <property type="entry name" value="Lipoprotein localisation LolA/LolB/LppX"/>
    <property type="match status" value="1"/>
</dbReference>
<evidence type="ECO:0008006" key="3">
    <source>
        <dbReference type="Google" id="ProtNLM"/>
    </source>
</evidence>
<proteinExistence type="predicted"/>
<protein>
    <recommendedName>
        <fullName evidence="3">DUF4292 domain-containing protein</fullName>
    </recommendedName>
</protein>
<gene>
    <name evidence="1" type="ordered locus">Deba_1895</name>
</gene>
<sequence>MATLIAMVWLMSGCATTIDGPTMGELPSPQQAVARLQERQANVRSFVMQGSLSARTAEGRDLSGDHVIYGVYPDRLRADVLGPFGQPVLRMIADGNKLSVLSFDENRLYLGRATRQNVAAFLGVNLSPDEVFTILGGGVPFLRSDNLQETAPAQPGAAMLTITDGPARIVETVEFDLADYSIRQGRLRQHEGPYNFLCRFDKFTTGGPWRYPRTVEIESADGRALALENDELLINEPVDGKVFEAPTPKGIEVRWLK</sequence>